<evidence type="ECO:0000313" key="2">
    <source>
        <dbReference type="Ensembl" id="ENSSPAP00000025451.1"/>
    </source>
</evidence>
<accession>A0A3B5AYB2</accession>
<protein>
    <submittedName>
        <fullName evidence="2">Uncharacterized protein</fullName>
    </submittedName>
</protein>
<dbReference type="STRING" id="144197.ENSSPAP00000025451"/>
<dbReference type="Ensembl" id="ENSSPAT00000025870.1">
    <property type="protein sequence ID" value="ENSSPAP00000025451.1"/>
    <property type="gene ID" value="ENSSPAG00000019234.1"/>
</dbReference>
<reference evidence="2" key="1">
    <citation type="submission" date="2023-09" db="UniProtKB">
        <authorList>
            <consortium name="Ensembl"/>
        </authorList>
    </citation>
    <scope>IDENTIFICATION</scope>
</reference>
<keyword evidence="1" id="KW-0472">Membrane</keyword>
<organism evidence="2">
    <name type="scientific">Stegastes partitus</name>
    <name type="common">bicolor damselfish</name>
    <dbReference type="NCBI Taxonomy" id="144197"/>
    <lineage>
        <taxon>Eukaryota</taxon>
        <taxon>Metazoa</taxon>
        <taxon>Chordata</taxon>
        <taxon>Craniata</taxon>
        <taxon>Vertebrata</taxon>
        <taxon>Euteleostomi</taxon>
        <taxon>Actinopterygii</taxon>
        <taxon>Neopterygii</taxon>
        <taxon>Teleostei</taxon>
        <taxon>Neoteleostei</taxon>
        <taxon>Acanthomorphata</taxon>
        <taxon>Ovalentaria</taxon>
        <taxon>Pomacentridae</taxon>
        <taxon>Stegastes</taxon>
    </lineage>
</organism>
<dbReference type="InterPro" id="IPR024845">
    <property type="entry name" value="NHS-like"/>
</dbReference>
<sequence>LTDCCLPVCPPALLSPSRLPGAVFDRQASIRRSLINTDTVSRRPKKVKRRKTISGLPDNINQELGMDLCEAILQGLQFLTTYCAIILLGQLSVVLFL</sequence>
<dbReference type="PANTHER" id="PTHR23039">
    <property type="entry name" value="NANCE-HORAN SYNDROME PROTEIN"/>
    <property type="match status" value="1"/>
</dbReference>
<keyword evidence="1" id="KW-1133">Transmembrane helix</keyword>
<keyword evidence="1" id="KW-0812">Transmembrane</keyword>
<dbReference type="Pfam" id="PF15273">
    <property type="entry name" value="NHS"/>
    <property type="match status" value="1"/>
</dbReference>
<name>A0A3B5AYB2_9TELE</name>
<feature type="transmembrane region" description="Helical" evidence="1">
    <location>
        <begin position="76"/>
        <end position="96"/>
    </location>
</feature>
<dbReference type="PANTHER" id="PTHR23039:SF3">
    <property type="entry name" value="NHS-LIKE PROTEIN 1"/>
    <property type="match status" value="1"/>
</dbReference>
<evidence type="ECO:0000256" key="1">
    <source>
        <dbReference type="SAM" id="Phobius"/>
    </source>
</evidence>
<dbReference type="GeneTree" id="ENSGT00990000204448"/>
<dbReference type="AlphaFoldDB" id="A0A3B5AYB2"/>
<proteinExistence type="predicted"/>
<dbReference type="GO" id="GO:0030154">
    <property type="term" value="P:cell differentiation"/>
    <property type="evidence" value="ECO:0007669"/>
    <property type="project" value="TreeGrafter"/>
</dbReference>